<dbReference type="SMART" id="SM00028">
    <property type="entry name" value="TPR"/>
    <property type="match status" value="7"/>
</dbReference>
<protein>
    <submittedName>
        <fullName evidence="6">Sensor histidine kinase</fullName>
    </submittedName>
    <submittedName>
        <fullName evidence="5">Tetratricopeptide repeat protein</fullName>
    </submittedName>
</protein>
<evidence type="ECO:0000256" key="2">
    <source>
        <dbReference type="SAM" id="Phobius"/>
    </source>
</evidence>
<dbReference type="Gene3D" id="1.25.40.10">
    <property type="entry name" value="Tetratricopeptide repeat domain"/>
    <property type="match status" value="2"/>
</dbReference>
<dbReference type="PANTHER" id="PTHR34220">
    <property type="entry name" value="SENSOR HISTIDINE KINASE YPDA"/>
    <property type="match status" value="1"/>
</dbReference>
<dbReference type="GO" id="GO:0016020">
    <property type="term" value="C:membrane"/>
    <property type="evidence" value="ECO:0007669"/>
    <property type="project" value="InterPro"/>
</dbReference>
<proteinExistence type="predicted"/>
<dbReference type="SUPFAM" id="SSF48452">
    <property type="entry name" value="TPR-like"/>
    <property type="match status" value="2"/>
</dbReference>
<comment type="caution">
    <text evidence="6">The sequence shown here is derived from an EMBL/GenBank/DDBJ whole genome shotgun (WGS) entry which is preliminary data.</text>
</comment>
<dbReference type="Pfam" id="PF13181">
    <property type="entry name" value="TPR_8"/>
    <property type="match status" value="1"/>
</dbReference>
<keyword evidence="6" id="KW-0418">Kinase</keyword>
<evidence type="ECO:0000259" key="4">
    <source>
        <dbReference type="Pfam" id="PF06580"/>
    </source>
</evidence>
<dbReference type="InterPro" id="IPR050640">
    <property type="entry name" value="Bact_2-comp_sensor_kinase"/>
</dbReference>
<dbReference type="InterPro" id="IPR019734">
    <property type="entry name" value="TPR_rpt"/>
</dbReference>
<feature type="repeat" description="TPR" evidence="1">
    <location>
        <begin position="75"/>
        <end position="108"/>
    </location>
</feature>
<feature type="repeat" description="TPR" evidence="1">
    <location>
        <begin position="320"/>
        <end position="353"/>
    </location>
</feature>
<reference evidence="5 8" key="3">
    <citation type="submission" date="2023-07" db="EMBL/GenBank/DDBJ databases">
        <title>Genome content predicts the carbon catabolic preferences of heterotrophic bacteria.</title>
        <authorList>
            <person name="Gralka M."/>
        </authorList>
    </citation>
    <scope>NUCLEOTIDE SEQUENCE [LARGE SCALE GENOMIC DNA]</scope>
    <source>
        <strain evidence="5 8">4G03</strain>
    </source>
</reference>
<keyword evidence="1" id="KW-0802">TPR repeat</keyword>
<keyword evidence="2" id="KW-0812">Transmembrane</keyword>
<keyword evidence="8" id="KW-1185">Reference proteome</keyword>
<dbReference type="EMBL" id="PDUU01000004">
    <property type="protein sequence ID" value="PHN97944.1"/>
    <property type="molecule type" value="Genomic_DNA"/>
</dbReference>
<accession>A0A2G1BVD6</accession>
<organism evidence="6 7">
    <name type="scientific">Tenacibaculum discolor</name>
    <dbReference type="NCBI Taxonomy" id="361581"/>
    <lineage>
        <taxon>Bacteria</taxon>
        <taxon>Pseudomonadati</taxon>
        <taxon>Bacteroidota</taxon>
        <taxon>Flavobacteriia</taxon>
        <taxon>Flavobacteriales</taxon>
        <taxon>Flavobacteriaceae</taxon>
        <taxon>Tenacibaculum</taxon>
    </lineage>
</organism>
<feature type="chain" id="PRO_5013921564" evidence="3">
    <location>
        <begin position="20"/>
        <end position="640"/>
    </location>
</feature>
<evidence type="ECO:0000313" key="6">
    <source>
        <dbReference type="EMBL" id="PHN97944.1"/>
    </source>
</evidence>
<sequence length="640" mass="74203">MKKLIIIIFLFYVSFSCFSQEEESNLDSLIQLAIEKKIDDYYDLYRFLQGKRFNKEDIDFLLSESQQKEYRLGEVYAYNLLGRHYRNNSFFDSSIESYMKALELSREIEDVNAEIVTLNQIGVVYRRQDKIRNALNYHQMALELADKIEIPDVDTKISISISNNSIGNIYLALKQYQLALEKFKKAILIQEKTGDKRGLAINHQNMGLAFQNIGDIDAALEHYNKSLQYNIENNSSIGKVICHNSISNVLLLQGKYEEAYKYISEVLALSEEIGNQYYTSDVYVTFGNVQLKLDSLDKAKIYLEKGLEVANKHKIPSGINQSNLYLSELYEKQKDYEKAYSFYKKAIEGERKTFNDKNILYVNNLINKYDNEVSRNKIKNLAKENEIAKLKLLRNRNVLIIALVSIALLGVLLYSMYRQRLLNNDKKILMLEQEALRIQMNPHFVFNALNSIKLYVINNEQKNAVYYLNKFSKLIRNILESSTVKEVTLSEELKTMNLYMSIENIRLSNEVNYIENIDPNVNIERIKVPPLILQPFLENSIWHGLSSKKGKKEVSLSVTKISDEFIQIDITDNGIGRDAAMKIRKNKSLNRKSIGIDLTKERLRNFANEYVNNYSLIYTDIIDEEGKPKGTKVSLKIPIL</sequence>
<keyword evidence="6" id="KW-0808">Transferase</keyword>
<dbReference type="InterPro" id="IPR010559">
    <property type="entry name" value="Sig_transdc_His_kin_internal"/>
</dbReference>
<dbReference type="AlphaFoldDB" id="A0A2G1BVD6"/>
<dbReference type="RefSeq" id="WP_099214852.1">
    <property type="nucleotide sequence ID" value="NZ_JAUYVU010000001.1"/>
</dbReference>
<dbReference type="InterPro" id="IPR036890">
    <property type="entry name" value="HATPase_C_sf"/>
</dbReference>
<dbReference type="Proteomes" id="UP000222163">
    <property type="component" value="Unassembled WGS sequence"/>
</dbReference>
<keyword evidence="3" id="KW-0732">Signal</keyword>
<evidence type="ECO:0000313" key="8">
    <source>
        <dbReference type="Proteomes" id="UP001242342"/>
    </source>
</evidence>
<dbReference type="SUPFAM" id="SSF55874">
    <property type="entry name" value="ATPase domain of HSP90 chaperone/DNA topoisomerase II/histidine kinase"/>
    <property type="match status" value="1"/>
</dbReference>
<dbReference type="PROSITE" id="PS50005">
    <property type="entry name" value="TPR"/>
    <property type="match status" value="4"/>
</dbReference>
<dbReference type="Pfam" id="PF13424">
    <property type="entry name" value="TPR_12"/>
    <property type="match status" value="3"/>
</dbReference>
<dbReference type="EMBL" id="JAUYVU010000001">
    <property type="protein sequence ID" value="MDP2539978.1"/>
    <property type="molecule type" value="Genomic_DNA"/>
</dbReference>
<gene>
    <name evidence="6" type="ORF">CSC81_05905</name>
    <name evidence="5" type="ORF">Q8W23_00670</name>
</gene>
<feature type="repeat" description="TPR" evidence="1">
    <location>
        <begin position="200"/>
        <end position="233"/>
    </location>
</feature>
<evidence type="ECO:0000313" key="7">
    <source>
        <dbReference type="Proteomes" id="UP000222163"/>
    </source>
</evidence>
<evidence type="ECO:0000313" key="5">
    <source>
        <dbReference type="EMBL" id="MDP2539978.1"/>
    </source>
</evidence>
<dbReference type="Proteomes" id="UP001242342">
    <property type="component" value="Unassembled WGS sequence"/>
</dbReference>
<feature type="transmembrane region" description="Helical" evidence="2">
    <location>
        <begin position="398"/>
        <end position="417"/>
    </location>
</feature>
<evidence type="ECO:0000256" key="3">
    <source>
        <dbReference type="SAM" id="SignalP"/>
    </source>
</evidence>
<dbReference type="PANTHER" id="PTHR34220:SF7">
    <property type="entry name" value="SENSOR HISTIDINE KINASE YPDA"/>
    <property type="match status" value="1"/>
</dbReference>
<feature type="domain" description="Signal transduction histidine kinase internal region" evidence="4">
    <location>
        <begin position="432"/>
        <end position="510"/>
    </location>
</feature>
<keyword evidence="2" id="KW-0472">Membrane</keyword>
<keyword evidence="2" id="KW-1133">Transmembrane helix</keyword>
<dbReference type="GO" id="GO:0000155">
    <property type="term" value="F:phosphorelay sensor kinase activity"/>
    <property type="evidence" value="ECO:0007669"/>
    <property type="project" value="InterPro"/>
</dbReference>
<feature type="signal peptide" evidence="3">
    <location>
        <begin position="1"/>
        <end position="19"/>
    </location>
</feature>
<dbReference type="Gene3D" id="3.30.565.10">
    <property type="entry name" value="Histidine kinase-like ATPase, C-terminal domain"/>
    <property type="match status" value="1"/>
</dbReference>
<dbReference type="Pfam" id="PF06580">
    <property type="entry name" value="His_kinase"/>
    <property type="match status" value="1"/>
</dbReference>
<reference evidence="6 7" key="1">
    <citation type="journal article" date="2016" name="Nat. Commun.">
        <title>Microbial interactions lead to rapid micro-scale successions on model marine particles.</title>
        <authorList>
            <person name="Datta M.S."/>
            <person name="Sliwerska E."/>
            <person name="Gore J."/>
            <person name="Polz M.F."/>
            <person name="Cordero O.X."/>
        </authorList>
    </citation>
    <scope>NUCLEOTIDE SEQUENCE [LARGE SCALE GENOMIC DNA]</scope>
    <source>
        <strain evidence="6 7">4G03</strain>
    </source>
</reference>
<dbReference type="PROSITE" id="PS51257">
    <property type="entry name" value="PROKAR_LIPOPROTEIN"/>
    <property type="match status" value="1"/>
</dbReference>
<name>A0A2G1BVD6_9FLAO</name>
<dbReference type="InterPro" id="IPR011990">
    <property type="entry name" value="TPR-like_helical_dom_sf"/>
</dbReference>
<evidence type="ECO:0000256" key="1">
    <source>
        <dbReference type="PROSITE-ProRule" id="PRU00339"/>
    </source>
</evidence>
<reference evidence="6" key="2">
    <citation type="submission" date="2017-10" db="EMBL/GenBank/DDBJ databases">
        <authorList>
            <person name="Enke T.N."/>
            <person name="Cordero O.X."/>
        </authorList>
    </citation>
    <scope>NUCLEOTIDE SEQUENCE</scope>
    <source>
        <strain evidence="6">4G03</strain>
    </source>
</reference>
<feature type="repeat" description="TPR" evidence="1">
    <location>
        <begin position="160"/>
        <end position="193"/>
    </location>
</feature>